<dbReference type="Proteomes" id="UP000188637">
    <property type="component" value="Unassembled WGS sequence"/>
</dbReference>
<gene>
    <name evidence="1" type="ORF">AN640_05375</name>
</gene>
<keyword evidence="2" id="KW-1185">Reference proteome</keyword>
<sequence length="164" mass="18860">MYSIGKIVNTHGLKGELKIVPTTEDIERFKKLSKVFLERKTLTEQEIETVRFHKNMVLLKFKGIDTIEEAEKLKNSIIKINKEDALPLEENEYYINDLYDMKVVTDEGMELGIIEDIMFTSANDVYVVRTKTKPVLIPAIKQCILNVDIPNNTMTIKVIKGLLD</sequence>
<dbReference type="EMBL" id="LJHD01000103">
    <property type="protein sequence ID" value="ONI44576.1"/>
    <property type="molecule type" value="Genomic_DNA"/>
</dbReference>
<protein>
    <submittedName>
        <fullName evidence="1">16S rRNA processing protein RimM</fullName>
    </submittedName>
</protein>
<evidence type="ECO:0000313" key="1">
    <source>
        <dbReference type="EMBL" id="ONI44576.1"/>
    </source>
</evidence>
<organism evidence="1 2">
    <name type="scientific">Candidatus Epulonipiscium fishelsonii</name>
    <dbReference type="NCBI Taxonomy" id="77094"/>
    <lineage>
        <taxon>Bacteria</taxon>
        <taxon>Bacillati</taxon>
        <taxon>Bacillota</taxon>
        <taxon>Clostridia</taxon>
        <taxon>Lachnospirales</taxon>
        <taxon>Lachnospiraceae</taxon>
        <taxon>Candidatus Epulonipiscium</taxon>
    </lineage>
</organism>
<reference evidence="1" key="1">
    <citation type="submission" date="2016-08" db="EMBL/GenBank/DDBJ databases">
        <authorList>
            <person name="Ngugi D.K."/>
            <person name="Miyake S."/>
            <person name="Stingl U."/>
        </authorList>
    </citation>
    <scope>NUCLEOTIDE SEQUENCE</scope>
    <source>
        <strain evidence="1">SCG-D08WGA-EpuloA1</strain>
    </source>
</reference>
<name>A0ACC8XIE9_9FIRM</name>
<proteinExistence type="predicted"/>
<comment type="caution">
    <text evidence="1">The sequence shown here is derived from an EMBL/GenBank/DDBJ whole genome shotgun (WGS) entry which is preliminary data.</text>
</comment>
<accession>A0ACC8XIE9</accession>
<evidence type="ECO:0000313" key="2">
    <source>
        <dbReference type="Proteomes" id="UP000188637"/>
    </source>
</evidence>